<evidence type="ECO:0000256" key="1">
    <source>
        <dbReference type="SAM" id="MobiDB-lite"/>
    </source>
</evidence>
<sequence length="304" mass="34239">MAYARKRRTRVVRRRPTRKYSRRSRARTRPYRKAPVMSKKRLLNTTSRKKRNTMLTVSNTTSTGASTTTGAGSAFVNGTQTGIFLWSPTCMDLTSPNTHVISQEAARTSSTCFMRGLSEHIRLQTSSALPWFHRRICFAIKGNNFFNTLAVSDSPVQPFSPYFTGGSGLQRLLFNENINGQGNTIAGQFSTLFKGVQGTDWQDIILAPVDTTRVDLKFDKTWTLKSGNQSGTVYERKLWHGMNKNLEYDDDESGYQETSSFFSTSSKRGMGDYYVMDFLSPGFGGATGDLVNMNCTSTMYWHEK</sequence>
<feature type="region of interest" description="Disordered" evidence="1">
    <location>
        <begin position="1"/>
        <end position="36"/>
    </location>
</feature>
<proteinExistence type="predicted"/>
<organism evidence="2">
    <name type="scientific">Tarsiger cyanurus Genomoviridae sp</name>
    <dbReference type="NCBI Taxonomy" id="2814994"/>
    <lineage>
        <taxon>Viruses</taxon>
        <taxon>Monodnaviria</taxon>
        <taxon>Shotokuvirae</taxon>
        <taxon>Cressdnaviricota</taxon>
        <taxon>Repensiviricetes</taxon>
        <taxon>Geplafuvirales</taxon>
        <taxon>Genomoviridae</taxon>
    </lineage>
</organism>
<evidence type="ECO:0000313" key="2">
    <source>
        <dbReference type="EMBL" id="QVW56547.1"/>
    </source>
</evidence>
<name>A0A8E7L603_9VIRU</name>
<accession>A0A8E7L603</accession>
<reference evidence="2" key="1">
    <citation type="submission" date="2020-10" db="EMBL/GenBank/DDBJ databases">
        <title>CRESS DNA virus dark matter in the feces of wild birds.</title>
        <authorList>
            <person name="Yang S."/>
            <person name="Zhang W."/>
        </authorList>
    </citation>
    <scope>NUCLEOTIDE SEQUENCE</scope>
    <source>
        <strain evidence="2">Rfb200gen10</strain>
    </source>
</reference>
<protein>
    <submittedName>
        <fullName evidence="2">Capsid protein</fullName>
    </submittedName>
</protein>
<dbReference type="EMBL" id="MW182996">
    <property type="protein sequence ID" value="QVW56547.1"/>
    <property type="molecule type" value="Genomic_DNA"/>
</dbReference>